<dbReference type="InterPro" id="IPR010740">
    <property type="entry name" value="Endomucin"/>
</dbReference>
<evidence type="ECO:0000256" key="2">
    <source>
        <dbReference type="SAM" id="Phobius"/>
    </source>
</evidence>
<feature type="compositionally biased region" description="Low complexity" evidence="1">
    <location>
        <begin position="207"/>
        <end position="217"/>
    </location>
</feature>
<organism evidence="4 5">
    <name type="scientific">Chrysemys picta bellii</name>
    <name type="common">Western painted turtle</name>
    <name type="synonym">Emys bellii</name>
    <dbReference type="NCBI Taxonomy" id="8478"/>
    <lineage>
        <taxon>Eukaryota</taxon>
        <taxon>Metazoa</taxon>
        <taxon>Chordata</taxon>
        <taxon>Craniata</taxon>
        <taxon>Vertebrata</taxon>
        <taxon>Euteleostomi</taxon>
        <taxon>Archelosauria</taxon>
        <taxon>Testudinata</taxon>
        <taxon>Testudines</taxon>
        <taxon>Cryptodira</taxon>
        <taxon>Durocryptodira</taxon>
        <taxon>Testudinoidea</taxon>
        <taxon>Emydidae</taxon>
        <taxon>Chrysemys</taxon>
    </lineage>
</organism>
<dbReference type="Proteomes" id="UP000694380">
    <property type="component" value="Unplaced"/>
</dbReference>
<feature type="region of interest" description="Disordered" evidence="1">
    <location>
        <begin position="206"/>
        <end position="225"/>
    </location>
</feature>
<name>A0A8C3P857_CHRPI</name>
<feature type="region of interest" description="Disordered" evidence="1">
    <location>
        <begin position="230"/>
        <end position="256"/>
    </location>
</feature>
<gene>
    <name evidence="4" type="primary">EMCN</name>
</gene>
<dbReference type="PANTHER" id="PTHR15869">
    <property type="entry name" value="ENDOMUCIN-RELATED"/>
    <property type="match status" value="1"/>
</dbReference>
<feature type="compositionally biased region" description="Low complexity" evidence="1">
    <location>
        <begin position="106"/>
        <end position="121"/>
    </location>
</feature>
<evidence type="ECO:0000256" key="1">
    <source>
        <dbReference type="SAM" id="MobiDB-lite"/>
    </source>
</evidence>
<sequence length="286" mass="30514">MKLLGAALLSLAVFSICTANAQENSSMTPTSKNIQSTTAQENSSMTPTSKNIQSTTVSSDSTFTIRSSTNVSAQENSSMTPPSKNSQSTTAQENSSMTPTSKNIQSTTVSSDSAITISSSTNVSAGKTESLPGSSVMAASDSTRMTAGSHWTSTLTPSHGSPGSNDKQADNDQYSSIILPVVIALIVITLSVFILVALYRMCRRTTTEGQENGTEQATTDKEGVKLLSVKTTSPETGEHSSQGKNRTHQHDESSSHLGNKYQFAYQELPHRPLRAEAFSYFSNIYL</sequence>
<dbReference type="Ensembl" id="ENSCPBT00000026996.1">
    <property type="protein sequence ID" value="ENSCPBP00000022915.1"/>
    <property type="gene ID" value="ENSCPBG00000016383.1"/>
</dbReference>
<keyword evidence="2" id="KW-0472">Membrane</keyword>
<reference evidence="4" key="1">
    <citation type="submission" date="2025-08" db="UniProtKB">
        <authorList>
            <consortium name="Ensembl"/>
        </authorList>
    </citation>
    <scope>IDENTIFICATION</scope>
</reference>
<dbReference type="Pfam" id="PF07010">
    <property type="entry name" value="Endomucin"/>
    <property type="match status" value="1"/>
</dbReference>
<keyword evidence="5" id="KW-1185">Reference proteome</keyword>
<accession>A0A8C3P857</accession>
<feature type="region of interest" description="Disordered" evidence="1">
    <location>
        <begin position="23"/>
        <end position="168"/>
    </location>
</feature>
<reference evidence="4" key="2">
    <citation type="submission" date="2025-09" db="UniProtKB">
        <authorList>
            <consortium name="Ensembl"/>
        </authorList>
    </citation>
    <scope>IDENTIFICATION</scope>
</reference>
<keyword evidence="2" id="KW-1133">Transmembrane helix</keyword>
<feature type="compositionally biased region" description="Polar residues" evidence="1">
    <location>
        <begin position="23"/>
        <end position="105"/>
    </location>
</feature>
<feature type="compositionally biased region" description="Polar residues" evidence="1">
    <location>
        <begin position="122"/>
        <end position="133"/>
    </location>
</feature>
<feature type="signal peptide" evidence="3">
    <location>
        <begin position="1"/>
        <end position="21"/>
    </location>
</feature>
<feature type="chain" id="PRO_5034480936" evidence="3">
    <location>
        <begin position="22"/>
        <end position="286"/>
    </location>
</feature>
<evidence type="ECO:0000313" key="5">
    <source>
        <dbReference type="Proteomes" id="UP000694380"/>
    </source>
</evidence>
<feature type="compositionally biased region" description="Polar residues" evidence="1">
    <location>
        <begin position="140"/>
        <end position="168"/>
    </location>
</feature>
<keyword evidence="2" id="KW-0812">Transmembrane</keyword>
<feature type="transmembrane region" description="Helical" evidence="2">
    <location>
        <begin position="177"/>
        <end position="199"/>
    </location>
</feature>
<keyword evidence="3" id="KW-0732">Signal</keyword>
<dbReference type="GeneTree" id="ENSGT00390000012139"/>
<evidence type="ECO:0000313" key="4">
    <source>
        <dbReference type="Ensembl" id="ENSCPBP00000022915.1"/>
    </source>
</evidence>
<proteinExistence type="predicted"/>
<evidence type="ECO:0000256" key="3">
    <source>
        <dbReference type="SAM" id="SignalP"/>
    </source>
</evidence>
<dbReference type="AlphaFoldDB" id="A0A8C3P857"/>
<protein>
    <submittedName>
        <fullName evidence="4">Endomucin</fullName>
    </submittedName>
</protein>
<dbReference type="PANTHER" id="PTHR15869:SF0">
    <property type="entry name" value="ENDOMUCIN"/>
    <property type="match status" value="1"/>
</dbReference>
<feature type="compositionally biased region" description="Polar residues" evidence="1">
    <location>
        <begin position="230"/>
        <end position="244"/>
    </location>
</feature>